<accession>A0A831PPU5</accession>
<name>A0A831PPU5_9BACT</name>
<organism evidence="1">
    <name type="scientific">Mariniphaga anaerophila</name>
    <dbReference type="NCBI Taxonomy" id="1484053"/>
    <lineage>
        <taxon>Bacteria</taxon>
        <taxon>Pseudomonadati</taxon>
        <taxon>Bacteroidota</taxon>
        <taxon>Bacteroidia</taxon>
        <taxon>Marinilabiliales</taxon>
        <taxon>Prolixibacteraceae</taxon>
        <taxon>Mariniphaga</taxon>
    </lineage>
</organism>
<gene>
    <name evidence="1" type="ORF">ENN90_01900</name>
</gene>
<reference evidence="1" key="1">
    <citation type="journal article" date="2020" name="mSystems">
        <title>Genome- and Community-Level Interaction Insights into Carbon Utilization and Element Cycling Functions of Hydrothermarchaeota in Hydrothermal Sediment.</title>
        <authorList>
            <person name="Zhou Z."/>
            <person name="Liu Y."/>
            <person name="Xu W."/>
            <person name="Pan J."/>
            <person name="Luo Z.H."/>
            <person name="Li M."/>
        </authorList>
    </citation>
    <scope>NUCLEOTIDE SEQUENCE [LARGE SCALE GENOMIC DNA]</scope>
    <source>
        <strain evidence="1">SpSt-1217</strain>
    </source>
</reference>
<dbReference type="EMBL" id="DSDK01000109">
    <property type="protein sequence ID" value="HDR50361.1"/>
    <property type="molecule type" value="Genomic_DNA"/>
</dbReference>
<dbReference type="Proteomes" id="UP000886047">
    <property type="component" value="Unassembled WGS sequence"/>
</dbReference>
<protein>
    <submittedName>
        <fullName evidence="1">Uncharacterized protein</fullName>
    </submittedName>
</protein>
<proteinExistence type="predicted"/>
<dbReference type="PROSITE" id="PS51257">
    <property type="entry name" value="PROKAR_LIPOPROTEIN"/>
    <property type="match status" value="1"/>
</dbReference>
<sequence>MKRILIITSILIFFTSCKKEEKEICGCKNPKTELQWLNQLIKNAENDTTGIYTGQIYYEVVNNQEMFFVLMELDTINGNIKHWFNCDGEKITFTFSEEPKNMKLNHLIYSNYKIDKN</sequence>
<dbReference type="AlphaFoldDB" id="A0A831PPU5"/>
<evidence type="ECO:0000313" key="1">
    <source>
        <dbReference type="EMBL" id="HDR50361.1"/>
    </source>
</evidence>
<comment type="caution">
    <text evidence="1">The sequence shown here is derived from an EMBL/GenBank/DDBJ whole genome shotgun (WGS) entry which is preliminary data.</text>
</comment>